<dbReference type="CDD" id="cd08954">
    <property type="entry name" value="KR_1_FAS_SDR_x"/>
    <property type="match status" value="1"/>
</dbReference>
<reference evidence="53" key="2">
    <citation type="submission" date="2022-10" db="EMBL/GenBank/DDBJ databases">
        <authorList>
            <consortium name="ENA_rothamsted_submissions"/>
            <consortium name="culmorum"/>
            <person name="King R."/>
        </authorList>
    </citation>
    <scope>NUCLEOTIDE SEQUENCE</scope>
</reference>
<dbReference type="SMART" id="SM00827">
    <property type="entry name" value="PKS_AT"/>
    <property type="match status" value="1"/>
</dbReference>
<comment type="catalytic activity">
    <reaction evidence="47">
        <text>(2E)-decenoyl-[ACP] + NADPH + H(+) = decanoyl-[ACP] + NADP(+)</text>
        <dbReference type="Rhea" id="RHEA:41864"/>
        <dbReference type="Rhea" id="RHEA-COMP:9639"/>
        <dbReference type="Rhea" id="RHEA-COMP:9640"/>
        <dbReference type="ChEBI" id="CHEBI:15378"/>
        <dbReference type="ChEBI" id="CHEBI:57783"/>
        <dbReference type="ChEBI" id="CHEBI:58349"/>
        <dbReference type="ChEBI" id="CHEBI:78467"/>
        <dbReference type="ChEBI" id="CHEBI:78468"/>
    </reaction>
    <physiologicalReaction direction="left-to-right" evidence="47">
        <dbReference type="Rhea" id="RHEA:41865"/>
    </physiologicalReaction>
</comment>
<dbReference type="GO" id="GO:0019171">
    <property type="term" value="F:(3R)-hydroxyacyl-[acyl-carrier-protein] dehydratase activity"/>
    <property type="evidence" value="ECO:0007669"/>
    <property type="project" value="UniProtKB-EC"/>
</dbReference>
<feature type="region of interest" description="C-terminal hotdog fold" evidence="49">
    <location>
        <begin position="993"/>
        <end position="1121"/>
    </location>
</feature>
<comment type="catalytic activity">
    <reaction evidence="9">
        <text>(3R)-hydroxyoctanoyl-[ACP] = (2E)-octenoyl-[ACP] + H2O</text>
        <dbReference type="Rhea" id="RHEA:41844"/>
        <dbReference type="Rhea" id="RHEA-COMP:9634"/>
        <dbReference type="Rhea" id="RHEA-COMP:9635"/>
        <dbReference type="ChEBI" id="CHEBI:15377"/>
        <dbReference type="ChEBI" id="CHEBI:78461"/>
        <dbReference type="ChEBI" id="CHEBI:78462"/>
    </reaction>
    <physiologicalReaction direction="left-to-right" evidence="9">
        <dbReference type="Rhea" id="RHEA:41845"/>
    </physiologicalReaction>
</comment>
<dbReference type="InterPro" id="IPR049552">
    <property type="entry name" value="PKS_DH_N"/>
</dbReference>
<evidence type="ECO:0000256" key="13">
    <source>
        <dbReference type="ARBA" id="ARBA00023394"/>
    </source>
</evidence>
<comment type="catalytic activity">
    <reaction evidence="10">
        <text>(3R)-hydroxydodecanoyl-[ACP] = (2E)-dodecenoyl-[ACP] + H2O</text>
        <dbReference type="Rhea" id="RHEA:41876"/>
        <dbReference type="Rhea" id="RHEA-COMP:9642"/>
        <dbReference type="Rhea" id="RHEA-COMP:9643"/>
        <dbReference type="ChEBI" id="CHEBI:15377"/>
        <dbReference type="ChEBI" id="CHEBI:78470"/>
        <dbReference type="ChEBI" id="CHEBI:78472"/>
    </reaction>
    <physiologicalReaction direction="left-to-right" evidence="10">
        <dbReference type="Rhea" id="RHEA:41877"/>
    </physiologicalReaction>
</comment>
<evidence type="ECO:0000256" key="25">
    <source>
        <dbReference type="ARBA" id="ARBA00047578"/>
    </source>
</evidence>
<evidence type="ECO:0000256" key="43">
    <source>
        <dbReference type="ARBA" id="ARBA00049263"/>
    </source>
</evidence>
<feature type="active site" description="Proton acceptor; for dehydratase activity" evidence="49">
    <location>
        <position position="893"/>
    </location>
</feature>
<evidence type="ECO:0000256" key="7">
    <source>
        <dbReference type="ARBA" id="ARBA00022990"/>
    </source>
</evidence>
<dbReference type="PROSITE" id="PS00606">
    <property type="entry name" value="KS3_1"/>
    <property type="match status" value="1"/>
</dbReference>
<dbReference type="GO" id="GO:0004313">
    <property type="term" value="F:[acyl-carrier-protein] S-acetyltransferase activity"/>
    <property type="evidence" value="ECO:0007669"/>
    <property type="project" value="UniProtKB-EC"/>
</dbReference>
<organism evidence="53 54">
    <name type="scientific">Chironomus riparius</name>
    <dbReference type="NCBI Taxonomy" id="315576"/>
    <lineage>
        <taxon>Eukaryota</taxon>
        <taxon>Metazoa</taxon>
        <taxon>Ecdysozoa</taxon>
        <taxon>Arthropoda</taxon>
        <taxon>Hexapoda</taxon>
        <taxon>Insecta</taxon>
        <taxon>Pterygota</taxon>
        <taxon>Neoptera</taxon>
        <taxon>Endopterygota</taxon>
        <taxon>Diptera</taxon>
        <taxon>Nematocera</taxon>
        <taxon>Chironomoidea</taxon>
        <taxon>Chironomidae</taxon>
        <taxon>Chironominae</taxon>
        <taxon>Chironomus</taxon>
    </lineage>
</organism>
<dbReference type="PANTHER" id="PTHR43775:SF23">
    <property type="entry name" value="FATTY ACID SYNTHASE 3"/>
    <property type="match status" value="1"/>
</dbReference>
<comment type="catalytic activity">
    <reaction evidence="37">
        <text>holo-[ACP] + acetyl-CoA = acetyl-[ACP] + CoA</text>
        <dbReference type="Rhea" id="RHEA:41788"/>
        <dbReference type="Rhea" id="RHEA-COMP:9621"/>
        <dbReference type="Rhea" id="RHEA-COMP:9685"/>
        <dbReference type="ChEBI" id="CHEBI:57287"/>
        <dbReference type="ChEBI" id="CHEBI:57288"/>
        <dbReference type="ChEBI" id="CHEBI:64479"/>
        <dbReference type="ChEBI" id="CHEBI:78446"/>
        <dbReference type="EC" id="2.3.1.38"/>
    </reaction>
    <physiologicalReaction direction="left-to-right" evidence="37">
        <dbReference type="Rhea" id="RHEA:41789"/>
    </physiologicalReaction>
</comment>
<dbReference type="InterPro" id="IPR009081">
    <property type="entry name" value="PP-bd_ACP"/>
</dbReference>
<dbReference type="GO" id="GO:0004315">
    <property type="term" value="F:3-oxoacyl-[acyl-carrier-protein] synthase activity"/>
    <property type="evidence" value="ECO:0007669"/>
    <property type="project" value="UniProtKB-EC"/>
</dbReference>
<dbReference type="SUPFAM" id="SSF53901">
    <property type="entry name" value="Thiolase-like"/>
    <property type="match status" value="1"/>
</dbReference>
<evidence type="ECO:0000256" key="10">
    <source>
        <dbReference type="ARBA" id="ARBA00023351"/>
    </source>
</evidence>
<comment type="catalytic activity">
    <reaction evidence="36">
        <text>a 2,3-saturated acyl-[ACP] + NADP(+) = a (2E)-enoyl-[ACP] + NADPH + H(+)</text>
        <dbReference type="Rhea" id="RHEA:22564"/>
        <dbReference type="Rhea" id="RHEA-COMP:9925"/>
        <dbReference type="Rhea" id="RHEA-COMP:9926"/>
        <dbReference type="ChEBI" id="CHEBI:15378"/>
        <dbReference type="ChEBI" id="CHEBI:57783"/>
        <dbReference type="ChEBI" id="CHEBI:58349"/>
        <dbReference type="ChEBI" id="CHEBI:78784"/>
        <dbReference type="ChEBI" id="CHEBI:78785"/>
        <dbReference type="EC" id="1.3.1.39"/>
    </reaction>
    <physiologicalReaction direction="right-to-left" evidence="36">
        <dbReference type="Rhea" id="RHEA:22566"/>
    </physiologicalReaction>
</comment>
<comment type="catalytic activity">
    <reaction evidence="25">
        <text>dodecanoyl-[ACP] + malonyl-[ACP] + H(+) = 3-oxotetradecanoyl-[ACP] + holo-[ACP] + CO2</text>
        <dbReference type="Rhea" id="RHEA:41884"/>
        <dbReference type="Rhea" id="RHEA-COMP:9623"/>
        <dbReference type="Rhea" id="RHEA-COMP:9644"/>
        <dbReference type="Rhea" id="RHEA-COMP:9645"/>
        <dbReference type="Rhea" id="RHEA-COMP:9685"/>
        <dbReference type="ChEBI" id="CHEBI:15378"/>
        <dbReference type="ChEBI" id="CHEBI:16526"/>
        <dbReference type="ChEBI" id="CHEBI:64479"/>
        <dbReference type="ChEBI" id="CHEBI:65264"/>
        <dbReference type="ChEBI" id="CHEBI:78449"/>
        <dbReference type="ChEBI" id="CHEBI:78473"/>
    </reaction>
    <physiologicalReaction direction="left-to-right" evidence="25">
        <dbReference type="Rhea" id="RHEA:41885"/>
    </physiologicalReaction>
</comment>
<comment type="pathway">
    <text evidence="1">Lipid metabolism.</text>
</comment>
<evidence type="ECO:0000256" key="9">
    <source>
        <dbReference type="ARBA" id="ARBA00023332"/>
    </source>
</evidence>
<evidence type="ECO:0000256" key="17">
    <source>
        <dbReference type="ARBA" id="ARBA00023402"/>
    </source>
</evidence>
<evidence type="ECO:0000259" key="50">
    <source>
        <dbReference type="PROSITE" id="PS50075"/>
    </source>
</evidence>
<comment type="catalytic activity">
    <reaction evidence="26">
        <text>(2E)-hexadecenoyl-[ACP] + NADPH + H(+) = hexadecanoyl-[ACP] + NADP(+)</text>
        <dbReference type="Rhea" id="RHEA:41912"/>
        <dbReference type="Rhea" id="RHEA-COMP:9651"/>
        <dbReference type="Rhea" id="RHEA-COMP:9652"/>
        <dbReference type="ChEBI" id="CHEBI:15378"/>
        <dbReference type="ChEBI" id="CHEBI:57783"/>
        <dbReference type="ChEBI" id="CHEBI:58349"/>
        <dbReference type="ChEBI" id="CHEBI:78481"/>
        <dbReference type="ChEBI" id="CHEBI:78483"/>
    </reaction>
    <physiologicalReaction direction="left-to-right" evidence="26">
        <dbReference type="Rhea" id="RHEA:41913"/>
    </physiologicalReaction>
</comment>
<comment type="catalytic activity">
    <reaction evidence="34">
        <text>a fatty acyl-[ACP] + malonyl-[ACP] + H(+) = a 3-oxoacyl-[ACP] + holo-[ACP] + CO2</text>
        <dbReference type="Rhea" id="RHEA:22836"/>
        <dbReference type="Rhea" id="RHEA-COMP:9623"/>
        <dbReference type="Rhea" id="RHEA-COMP:9685"/>
        <dbReference type="Rhea" id="RHEA-COMP:9916"/>
        <dbReference type="Rhea" id="RHEA-COMP:14125"/>
        <dbReference type="ChEBI" id="CHEBI:15378"/>
        <dbReference type="ChEBI" id="CHEBI:16526"/>
        <dbReference type="ChEBI" id="CHEBI:64479"/>
        <dbReference type="ChEBI" id="CHEBI:78449"/>
        <dbReference type="ChEBI" id="CHEBI:78776"/>
        <dbReference type="ChEBI" id="CHEBI:138651"/>
        <dbReference type="EC" id="2.3.1.41"/>
    </reaction>
    <physiologicalReaction direction="left-to-right" evidence="34">
        <dbReference type="Rhea" id="RHEA:22837"/>
    </physiologicalReaction>
</comment>
<dbReference type="InterPro" id="IPR049391">
    <property type="entry name" value="FAS_pseudo-KR"/>
</dbReference>
<dbReference type="CDD" id="cd00833">
    <property type="entry name" value="PKS"/>
    <property type="match status" value="1"/>
</dbReference>
<dbReference type="InterPro" id="IPR001227">
    <property type="entry name" value="Ac_transferase_dom_sf"/>
</dbReference>
<dbReference type="Pfam" id="PF21149">
    <property type="entry name" value="FAS_pseudo-KR"/>
    <property type="match status" value="1"/>
</dbReference>
<dbReference type="EMBL" id="OU895877">
    <property type="protein sequence ID" value="CAG9798482.1"/>
    <property type="molecule type" value="Genomic_DNA"/>
</dbReference>
<dbReference type="SUPFAM" id="SSF53474">
    <property type="entry name" value="alpha/beta-Hydrolases"/>
    <property type="match status" value="1"/>
</dbReference>
<dbReference type="Pfam" id="PF16197">
    <property type="entry name" value="KAsynt_C_assoc"/>
    <property type="match status" value="1"/>
</dbReference>
<dbReference type="Gene3D" id="3.40.50.720">
    <property type="entry name" value="NAD(P)-binding Rossmann-like Domain"/>
    <property type="match status" value="1"/>
</dbReference>
<dbReference type="InterPro" id="IPR042104">
    <property type="entry name" value="PKS_dehydratase_sf"/>
</dbReference>
<comment type="catalytic activity">
    <reaction evidence="31">
        <text>(2E)-dodecenoyl-[ACP] + NADPH + H(+) = dodecanoyl-[ACP] + NADP(+)</text>
        <dbReference type="Rhea" id="RHEA:41880"/>
        <dbReference type="Rhea" id="RHEA-COMP:9643"/>
        <dbReference type="Rhea" id="RHEA-COMP:9644"/>
        <dbReference type="ChEBI" id="CHEBI:15378"/>
        <dbReference type="ChEBI" id="CHEBI:57783"/>
        <dbReference type="ChEBI" id="CHEBI:58349"/>
        <dbReference type="ChEBI" id="CHEBI:65264"/>
        <dbReference type="ChEBI" id="CHEBI:78472"/>
    </reaction>
    <physiologicalReaction direction="left-to-right" evidence="31">
        <dbReference type="Rhea" id="RHEA:41881"/>
    </physiologicalReaction>
</comment>
<keyword evidence="4" id="KW-0808">Transferase</keyword>
<dbReference type="InterPro" id="IPR016035">
    <property type="entry name" value="Acyl_Trfase/lysoPLipase"/>
</dbReference>
<comment type="catalytic activity">
    <reaction evidence="32">
        <text>tetradecanoyl-[ACP] + H2O = tetradecanoate + holo-[ACP] + H(+)</text>
        <dbReference type="Rhea" id="RHEA:30123"/>
        <dbReference type="Rhea" id="RHEA-COMP:9648"/>
        <dbReference type="Rhea" id="RHEA-COMP:9685"/>
        <dbReference type="ChEBI" id="CHEBI:15377"/>
        <dbReference type="ChEBI" id="CHEBI:15378"/>
        <dbReference type="ChEBI" id="CHEBI:30807"/>
        <dbReference type="ChEBI" id="CHEBI:64479"/>
        <dbReference type="ChEBI" id="CHEBI:78477"/>
        <dbReference type="EC" id="3.1.2.14"/>
    </reaction>
    <physiologicalReaction direction="left-to-right" evidence="32">
        <dbReference type="Rhea" id="RHEA:30124"/>
    </physiologicalReaction>
</comment>
<comment type="catalytic activity">
    <reaction evidence="44">
        <text>3-oxohexadecanoyl-[ACP] + NADPH + H(+) = (3R)-hydroxyhexadecanoyl-[ACP] + NADP(+)</text>
        <dbReference type="Rhea" id="RHEA:41904"/>
        <dbReference type="Rhea" id="RHEA-COMP:9649"/>
        <dbReference type="Rhea" id="RHEA-COMP:9650"/>
        <dbReference type="ChEBI" id="CHEBI:15378"/>
        <dbReference type="ChEBI" id="CHEBI:57783"/>
        <dbReference type="ChEBI" id="CHEBI:58349"/>
        <dbReference type="ChEBI" id="CHEBI:78478"/>
        <dbReference type="ChEBI" id="CHEBI:78480"/>
    </reaction>
    <physiologicalReaction direction="left-to-right" evidence="44">
        <dbReference type="Rhea" id="RHEA:41905"/>
    </physiologicalReaction>
</comment>
<evidence type="ECO:0000256" key="37">
    <source>
        <dbReference type="ARBA" id="ARBA00048691"/>
    </source>
</evidence>
<evidence type="ECO:0000256" key="11">
    <source>
        <dbReference type="ARBA" id="ARBA00023373"/>
    </source>
</evidence>
<sequence length="2349" mass="262846">MKSIHSRQEYLVKVNPDDEVVISGVAGRFPKSHNVAELNHNLLNKIDMVQPSKSRFKYQNDDIPGCNGFTCNLDKFDANFFSLNSRSAMFTDPQQRILQEHAYEAILDAGMCPKQFRGSRTGVFIGCCTVEADDYLLYNDISKDGMGMLGSARSLLANRISFSLDLKGPSLLVDTACSSSGYALDLAYSAICSGKCEAAIVGGCNIITGESSSVQFARLGVLAMDGVCNPFDDSAHGYVRSESVNTIFLQKRKDAKRVYATVLHSKTNVDGFKNEGLSFPSAALQAKLFEDLYQEIGIHPKTVDYIECHGTGTRIGDPEECMSIDKVFCADRKEPLLIGSMKSNMGHAEAAAFSSSVIKSILIFENGKIHPMLNLKKVRQDIPSLVAGRIKPVTELQDFKGSLIGVNSFGFGGANSHILLQKHSKDKVNNGIPTDDIPRLLFWSGRTEEALNTIFDSVTKNPLDAEYIALLQNTQVSTQSSNTYRGYALFEQEPDLSNATCIERHIDNFAEEKRPIVWMFSGMGSQWPGMGADLMKIPIFENSIRRCHDILAKKGLDLIKIITSDDPTIFDNILHSFVGISAIQIGLTNVLKAVGLEPDYIIGHSFGELGCAYADNCFTEEEIILSSYWRGLVSIQTKTIFGSMAAVGIGHKEIKSLLMDGIEIACHNSSDSCTISGPAEIVAKFIEELKEQNIFAKEVQCSNIAYHSSHIADLGTKLKKSLKLTIPMPKKRSEKWISTSVPKSEWNSIEGKYSSDQYHTNNLLNPVLFEEGCEDLPKNALTIEIAPHGLMQAIMKRTLPDGMHFSLTNRKSNESSMLLYRTLGKLFENGIDLDLSKLYPPIEFPVSRGTPMIAPSIKWNHEETYLVSTYGGKTFNEKVFDLSDPEFEFISGHEVNGNVIFPATGYLYLAWKTLACQLRENFSTFDVEFEDVKFIRAYQIHSDQDQKLTVLLQPETGHFQVSENNLTLVTGIVRPCNNSELTEIEALEPNDDIEELEPADFYKELRLRGYHHKNLFRSVVSAKMDGSSGKLKWQSNWVAFLDCILQVRGISMDTRSLTLPIGIKKVIIKINEHQKLISELGENPVLEVKYCPDLKIIQCGGVEIGDIMGQTVSRRSPKGIPVLESYQFVPHFPTPYFSKIDIGKFCVQLAIENHLTGKVSCIEIDMNDDKEPLCEYFGRALNDLPLVTAELNYLTSKEIEIFQTTVSNTELSAFSNQTFVIKSNCLFDADFLETVKKYISENSYIISRESKDREIYDDYEGSQDFKIVAIIPTEIDILVMMQYKKVPLPCPTSIIKITNTDRNYSWLDILKKTSKTEPTLVYAEKESQSGILGLVNCIRKEPSGNSLRCIFIDDESAPPFNIDDPFYKAQLNKDLAVNVYRNGKWGSYKHFLVNPNYEILPQKDPCFANSLVKGDLSSIKWLQSPIFKDSDNIVKVQYASLNFKDVMLATGKLSIDTVSENRMDLMCVMGLEYAGITNAGRRIMGMKMSGAMATHIYPEKFSWEVPDHWTLEEAVTVPCVYCTVYAAFFIVTKIKKGKSILIHAGSGGVGLAAIRVAFAYGLEVFTTVSTEEKKIYLLQEFPDLKRENIGNSRNTSFESMIKKRTRGKGVDYVLNSLSEEKLAASIRCLGRGGKFLEIGKFDMANDNKLSLGDFLRELTFHAIFLDGMYHASDEEKLLLKKLMDGDIARGIIKPLKTNVFDADKVENAFRLLASGKHIGKVVLKIREDAHDSVTLPISVLPRVYCNPDHSYIICGGLGGFGLELADWLILRGCKKLILSTSRGITKQYQVFRIKIWESYDVKVQVNKSDITTREGCELLMNDALKLGTIGGIFNLALQLRDCILENQTVTSFDECMAPKAYATKFLDDISRKMCPSLQYFVIFSSVSCGRGNAGQSNYGMANSVMERLIEERLKLGLPAKAIQWGAIGEVGVVADLQENNIDMEIGGTLFQRISSCLEVLDTLITVENPIVASMVVAEKRVKTSGKYSIIEMLMKIMSIKDMKSVSMETKLSELGMDSLMTVEISQTLERDFNIILTSTQLRSMTVAQLKALENADGEEIPKTVKTNLEFFVKNLGDESTSHFTIMKLNDQIDDNNTKALLFPGIEGVGGKMYKDLAMEIKHPTYLLQCMNIWNISDINEMSAALIEDVTKLYANDSTFLFIGYSYGSMFALKLAKVLENLGKTGNVIIVDGSPRLAKKMINEMVPESENKEQIIEELVISLSLNLSFPNDISNRKKLILAEPIWAAKLEKFDELYHNFDIYSKEFLFKMATMLRNRIKAVYYLSLDDFSIIKSPIKLVKPINELVFNEDHDYGLKSFSENDIEVTILEGNHETILEHPELSNIINSIF</sequence>
<evidence type="ECO:0000256" key="30">
    <source>
        <dbReference type="ARBA" id="ARBA00048051"/>
    </source>
</evidence>
<comment type="catalytic activity">
    <reaction evidence="30">
        <text>hexadecanoyl-[ACP] + malonyl-[ACP] + H(+) = 3-oxooctadecanoyl-[ACP] + holo-[ACP] + CO2</text>
        <dbReference type="Rhea" id="RHEA:41916"/>
        <dbReference type="Rhea" id="RHEA-COMP:9623"/>
        <dbReference type="Rhea" id="RHEA-COMP:9652"/>
        <dbReference type="Rhea" id="RHEA-COMP:9653"/>
        <dbReference type="Rhea" id="RHEA-COMP:9685"/>
        <dbReference type="ChEBI" id="CHEBI:15378"/>
        <dbReference type="ChEBI" id="CHEBI:16526"/>
        <dbReference type="ChEBI" id="CHEBI:64479"/>
        <dbReference type="ChEBI" id="CHEBI:78449"/>
        <dbReference type="ChEBI" id="CHEBI:78483"/>
        <dbReference type="ChEBI" id="CHEBI:78487"/>
    </reaction>
    <physiologicalReaction direction="left-to-right" evidence="30">
        <dbReference type="Rhea" id="RHEA:41917"/>
    </physiologicalReaction>
</comment>
<comment type="catalytic activity">
    <reaction evidence="38">
        <text>hexadecanoyl-[ACP] + H2O = hexadecanoate + holo-[ACP] + H(+)</text>
        <dbReference type="Rhea" id="RHEA:41932"/>
        <dbReference type="Rhea" id="RHEA-COMP:9652"/>
        <dbReference type="Rhea" id="RHEA-COMP:9685"/>
        <dbReference type="ChEBI" id="CHEBI:7896"/>
        <dbReference type="ChEBI" id="CHEBI:15377"/>
        <dbReference type="ChEBI" id="CHEBI:15378"/>
        <dbReference type="ChEBI" id="CHEBI:64479"/>
        <dbReference type="ChEBI" id="CHEBI:78483"/>
        <dbReference type="EC" id="3.1.2.14"/>
    </reaction>
    <physiologicalReaction direction="left-to-right" evidence="38">
        <dbReference type="Rhea" id="RHEA:41933"/>
    </physiologicalReaction>
</comment>
<dbReference type="InterPro" id="IPR018201">
    <property type="entry name" value="Ketoacyl_synth_AS"/>
</dbReference>
<evidence type="ECO:0000256" key="39">
    <source>
        <dbReference type="ARBA" id="ARBA00048935"/>
    </source>
</evidence>
<dbReference type="GO" id="GO:0004316">
    <property type="term" value="F:3-oxoacyl-[acyl-carrier-protein] reductase (NADPH) activity"/>
    <property type="evidence" value="ECO:0007669"/>
    <property type="project" value="UniProtKB-EC"/>
</dbReference>
<protein>
    <submittedName>
        <fullName evidence="53">Uncharacterized protein</fullName>
    </submittedName>
</protein>
<dbReference type="Pfam" id="PF13602">
    <property type="entry name" value="ADH_zinc_N_2"/>
    <property type="match status" value="1"/>
</dbReference>
<dbReference type="Pfam" id="PF00109">
    <property type="entry name" value="ketoacyl-synt"/>
    <property type="match status" value="1"/>
</dbReference>
<dbReference type="GO" id="GO:0006633">
    <property type="term" value="P:fatty acid biosynthetic process"/>
    <property type="evidence" value="ECO:0007669"/>
    <property type="project" value="InterPro"/>
</dbReference>
<evidence type="ECO:0000256" key="24">
    <source>
        <dbReference type="ARBA" id="ARBA00047500"/>
    </source>
</evidence>
<dbReference type="Gene3D" id="3.30.70.3290">
    <property type="match status" value="1"/>
</dbReference>
<evidence type="ECO:0000256" key="35">
    <source>
        <dbReference type="ARBA" id="ARBA00048571"/>
    </source>
</evidence>
<evidence type="ECO:0000256" key="33">
    <source>
        <dbReference type="ARBA" id="ARBA00048420"/>
    </source>
</evidence>
<dbReference type="Pfam" id="PF00698">
    <property type="entry name" value="Acyl_transf_1"/>
    <property type="match status" value="1"/>
</dbReference>
<dbReference type="SMART" id="SM00825">
    <property type="entry name" value="PKS_KS"/>
    <property type="match status" value="1"/>
</dbReference>
<comment type="catalytic activity">
    <reaction evidence="19">
        <text>3-oxooctadecanoyl-[ACP] + NADPH + H(+) = (3R)-hydroxyoctadecanoyl-[ACP] + NADP(+)</text>
        <dbReference type="Rhea" id="RHEA:41920"/>
        <dbReference type="Rhea" id="RHEA-COMP:9653"/>
        <dbReference type="Rhea" id="RHEA-COMP:9654"/>
        <dbReference type="ChEBI" id="CHEBI:15378"/>
        <dbReference type="ChEBI" id="CHEBI:57783"/>
        <dbReference type="ChEBI" id="CHEBI:58349"/>
        <dbReference type="ChEBI" id="CHEBI:78487"/>
        <dbReference type="ChEBI" id="CHEBI:78488"/>
    </reaction>
    <physiologicalReaction direction="left-to-right" evidence="19">
        <dbReference type="Rhea" id="RHEA:41921"/>
    </physiologicalReaction>
</comment>
<keyword evidence="5" id="KW-0702">S-nitrosylation</keyword>
<dbReference type="InterPro" id="IPR029058">
    <property type="entry name" value="AB_hydrolase_fold"/>
</dbReference>
<evidence type="ECO:0000256" key="3">
    <source>
        <dbReference type="ARBA" id="ARBA00022553"/>
    </source>
</evidence>
<dbReference type="CDD" id="cd05195">
    <property type="entry name" value="enoyl_red"/>
    <property type="match status" value="1"/>
</dbReference>
<dbReference type="Pfam" id="PF00550">
    <property type="entry name" value="PP-binding"/>
    <property type="match status" value="1"/>
</dbReference>
<comment type="catalytic activity">
    <reaction evidence="23">
        <text>tetradecanoyl-[ACP] + malonyl-[ACP] + H(+) = 3-oxohexadecanoyl-[ACP] + holo-[ACP] + CO2</text>
        <dbReference type="Rhea" id="RHEA:41900"/>
        <dbReference type="Rhea" id="RHEA-COMP:9623"/>
        <dbReference type="Rhea" id="RHEA-COMP:9648"/>
        <dbReference type="Rhea" id="RHEA-COMP:9649"/>
        <dbReference type="Rhea" id="RHEA-COMP:9685"/>
        <dbReference type="ChEBI" id="CHEBI:15378"/>
        <dbReference type="ChEBI" id="CHEBI:16526"/>
        <dbReference type="ChEBI" id="CHEBI:64479"/>
        <dbReference type="ChEBI" id="CHEBI:78449"/>
        <dbReference type="ChEBI" id="CHEBI:78477"/>
        <dbReference type="ChEBI" id="CHEBI:78478"/>
    </reaction>
    <physiologicalReaction direction="left-to-right" evidence="23">
        <dbReference type="Rhea" id="RHEA:41901"/>
    </physiologicalReaction>
</comment>
<evidence type="ECO:0000256" key="1">
    <source>
        <dbReference type="ARBA" id="ARBA00005189"/>
    </source>
</evidence>
<evidence type="ECO:0000256" key="23">
    <source>
        <dbReference type="ARBA" id="ARBA00047451"/>
    </source>
</evidence>
<dbReference type="GO" id="GO:0016297">
    <property type="term" value="F:fatty acyl-[ACP] hydrolase activity"/>
    <property type="evidence" value="ECO:0007669"/>
    <property type="project" value="UniProtKB-EC"/>
</dbReference>
<comment type="function">
    <text evidence="18">Fatty acid synthetase is a multifunctional enzyme that catalyzes the de novo biosynthesis of long-chain saturated fatty acids starting from acetyl-CoA and malonyl-CoA in the presence of NADPH. This multifunctional protein contains 7 catalytic activities and a site for the binding of the prosthetic group 4'-phosphopantetheine of the acyl carrier protein ([ACP]) domain.</text>
</comment>
<comment type="catalytic activity">
    <reaction evidence="45">
        <text>3-oxooctanoyl-[ACP] + NADPH + H(+) = (3R)-hydroxyoctanoyl-[ACP] + NADP(+)</text>
        <dbReference type="Rhea" id="RHEA:41840"/>
        <dbReference type="Rhea" id="RHEA-COMP:9633"/>
        <dbReference type="Rhea" id="RHEA-COMP:9634"/>
        <dbReference type="ChEBI" id="CHEBI:15378"/>
        <dbReference type="ChEBI" id="CHEBI:57783"/>
        <dbReference type="ChEBI" id="CHEBI:58349"/>
        <dbReference type="ChEBI" id="CHEBI:78460"/>
        <dbReference type="ChEBI" id="CHEBI:78461"/>
    </reaction>
    <physiologicalReaction direction="left-to-right" evidence="45">
        <dbReference type="Rhea" id="RHEA:41841"/>
    </physiologicalReaction>
</comment>
<evidence type="ECO:0000256" key="28">
    <source>
        <dbReference type="ARBA" id="ARBA00047953"/>
    </source>
</evidence>
<feature type="region of interest" description="N-terminal hotdog fold" evidence="49">
    <location>
        <begin position="861"/>
        <end position="981"/>
    </location>
</feature>
<dbReference type="Pfam" id="PF21089">
    <property type="entry name" value="PKS_DH_N"/>
    <property type="match status" value="1"/>
</dbReference>
<evidence type="ECO:0000256" key="6">
    <source>
        <dbReference type="ARBA" id="ARBA00022898"/>
    </source>
</evidence>
<dbReference type="InterPro" id="IPR014031">
    <property type="entry name" value="Ketoacyl_synth_C"/>
</dbReference>
<keyword evidence="7" id="KW-0007">Acetylation</keyword>
<evidence type="ECO:0000256" key="22">
    <source>
        <dbReference type="ARBA" id="ARBA00047440"/>
    </source>
</evidence>
<evidence type="ECO:0000256" key="15">
    <source>
        <dbReference type="ARBA" id="ARBA00023399"/>
    </source>
</evidence>
<comment type="catalytic activity">
    <reaction evidence="21">
        <text>a (3R)-hydroxyacyl-[ACP] + NADP(+) = a 3-oxoacyl-[ACP] + NADPH + H(+)</text>
        <dbReference type="Rhea" id="RHEA:17397"/>
        <dbReference type="Rhea" id="RHEA-COMP:9916"/>
        <dbReference type="Rhea" id="RHEA-COMP:9945"/>
        <dbReference type="ChEBI" id="CHEBI:15378"/>
        <dbReference type="ChEBI" id="CHEBI:57783"/>
        <dbReference type="ChEBI" id="CHEBI:58349"/>
        <dbReference type="ChEBI" id="CHEBI:78776"/>
        <dbReference type="ChEBI" id="CHEBI:78827"/>
        <dbReference type="EC" id="1.1.1.100"/>
    </reaction>
    <physiologicalReaction direction="right-to-left" evidence="21">
        <dbReference type="Rhea" id="RHEA:17399"/>
    </physiologicalReaction>
</comment>
<dbReference type="InterPro" id="IPR032821">
    <property type="entry name" value="PKS_assoc"/>
</dbReference>
<keyword evidence="54" id="KW-1185">Reference proteome</keyword>
<evidence type="ECO:0000256" key="21">
    <source>
        <dbReference type="ARBA" id="ARBA00047400"/>
    </source>
</evidence>
<dbReference type="Proteomes" id="UP001153620">
    <property type="component" value="Chromosome 1"/>
</dbReference>
<evidence type="ECO:0000256" key="49">
    <source>
        <dbReference type="PROSITE-ProRule" id="PRU01363"/>
    </source>
</evidence>
<dbReference type="InterPro" id="IPR036291">
    <property type="entry name" value="NAD(P)-bd_dom_sf"/>
</dbReference>
<comment type="catalytic activity">
    <reaction evidence="46">
        <text>butanoyl-[ACP] + malonyl-[ACP] + H(+) = 3-oxohexanoyl-[ACP] + holo-[ACP] + CO2</text>
        <dbReference type="Rhea" id="RHEA:41820"/>
        <dbReference type="Rhea" id="RHEA-COMP:9623"/>
        <dbReference type="Rhea" id="RHEA-COMP:9628"/>
        <dbReference type="Rhea" id="RHEA-COMP:9629"/>
        <dbReference type="Rhea" id="RHEA-COMP:9685"/>
        <dbReference type="ChEBI" id="CHEBI:15378"/>
        <dbReference type="ChEBI" id="CHEBI:16526"/>
        <dbReference type="ChEBI" id="CHEBI:64479"/>
        <dbReference type="ChEBI" id="CHEBI:78449"/>
        <dbReference type="ChEBI" id="CHEBI:78454"/>
        <dbReference type="ChEBI" id="CHEBI:78456"/>
    </reaction>
    <physiologicalReaction direction="left-to-right" evidence="46">
        <dbReference type="Rhea" id="RHEA:41821"/>
    </physiologicalReaction>
</comment>
<comment type="catalytic activity">
    <reaction evidence="12">
        <text>(3R)-hydroxydecanoyl-[ACP] = (2E)-decenoyl-[ACP] + H2O</text>
        <dbReference type="Rhea" id="RHEA:41860"/>
        <dbReference type="Rhea" id="RHEA-COMP:9638"/>
        <dbReference type="Rhea" id="RHEA-COMP:9639"/>
        <dbReference type="ChEBI" id="CHEBI:15377"/>
        <dbReference type="ChEBI" id="CHEBI:78466"/>
        <dbReference type="ChEBI" id="CHEBI:78467"/>
    </reaction>
    <physiologicalReaction direction="left-to-right" evidence="12">
        <dbReference type="Rhea" id="RHEA:41861"/>
    </physiologicalReaction>
</comment>
<dbReference type="InterPro" id="IPR011032">
    <property type="entry name" value="GroES-like_sf"/>
</dbReference>
<dbReference type="PROSITE" id="PS50075">
    <property type="entry name" value="CARRIER"/>
    <property type="match status" value="1"/>
</dbReference>
<proteinExistence type="predicted"/>
<evidence type="ECO:0000259" key="51">
    <source>
        <dbReference type="PROSITE" id="PS52004"/>
    </source>
</evidence>
<comment type="catalytic activity">
    <reaction evidence="17">
        <text>(3R)-hydroxybutanoyl-[ACP] = (2E)-butenoyl-[ACP] + H2O</text>
        <dbReference type="Rhea" id="RHEA:41808"/>
        <dbReference type="Rhea" id="RHEA-COMP:9626"/>
        <dbReference type="Rhea" id="RHEA-COMP:9627"/>
        <dbReference type="ChEBI" id="CHEBI:15377"/>
        <dbReference type="ChEBI" id="CHEBI:78451"/>
        <dbReference type="ChEBI" id="CHEBI:78453"/>
    </reaction>
    <physiologicalReaction direction="left-to-right" evidence="17">
        <dbReference type="Rhea" id="RHEA:41809"/>
    </physiologicalReaction>
</comment>
<evidence type="ECO:0000256" key="4">
    <source>
        <dbReference type="ARBA" id="ARBA00022679"/>
    </source>
</evidence>
<dbReference type="InterPro" id="IPR057326">
    <property type="entry name" value="KR_dom"/>
</dbReference>
<evidence type="ECO:0000256" key="34">
    <source>
        <dbReference type="ARBA" id="ARBA00048506"/>
    </source>
</evidence>
<evidence type="ECO:0000256" key="41">
    <source>
        <dbReference type="ARBA" id="ARBA00049109"/>
    </source>
</evidence>
<evidence type="ECO:0000256" key="44">
    <source>
        <dbReference type="ARBA" id="ARBA00049414"/>
    </source>
</evidence>
<evidence type="ECO:0000256" key="38">
    <source>
        <dbReference type="ARBA" id="ARBA00048704"/>
    </source>
</evidence>
<dbReference type="InterPro" id="IPR020841">
    <property type="entry name" value="PKS_Beta-ketoAc_synthase_dom"/>
</dbReference>
<comment type="catalytic activity">
    <reaction evidence="11">
        <text>(3R)-hydroxyhexanoyl-[ACP] = (2E)-hexenoyl-[ACP] + H2O</text>
        <dbReference type="Rhea" id="RHEA:41828"/>
        <dbReference type="Rhea" id="RHEA-COMP:9630"/>
        <dbReference type="Rhea" id="RHEA-COMP:9631"/>
        <dbReference type="ChEBI" id="CHEBI:15377"/>
        <dbReference type="ChEBI" id="CHEBI:78457"/>
        <dbReference type="ChEBI" id="CHEBI:78458"/>
    </reaction>
    <physiologicalReaction direction="left-to-right" evidence="11">
        <dbReference type="Rhea" id="RHEA:41829"/>
    </physiologicalReaction>
</comment>
<evidence type="ECO:0000313" key="53">
    <source>
        <dbReference type="EMBL" id="CAG9798482.1"/>
    </source>
</evidence>
<comment type="catalytic activity">
    <reaction evidence="20">
        <text>hexanoyl-[ACP] + malonyl-[ACP] + H(+) = 3-oxooctanoyl-[ACP] + holo-[ACP] + CO2</text>
        <dbReference type="Rhea" id="RHEA:41836"/>
        <dbReference type="Rhea" id="RHEA-COMP:9623"/>
        <dbReference type="Rhea" id="RHEA-COMP:9632"/>
        <dbReference type="Rhea" id="RHEA-COMP:9633"/>
        <dbReference type="Rhea" id="RHEA-COMP:9685"/>
        <dbReference type="ChEBI" id="CHEBI:15378"/>
        <dbReference type="ChEBI" id="CHEBI:16526"/>
        <dbReference type="ChEBI" id="CHEBI:64479"/>
        <dbReference type="ChEBI" id="CHEBI:78449"/>
        <dbReference type="ChEBI" id="CHEBI:78459"/>
        <dbReference type="ChEBI" id="CHEBI:78460"/>
    </reaction>
    <physiologicalReaction direction="left-to-right" evidence="20">
        <dbReference type="Rhea" id="RHEA:41837"/>
    </physiologicalReaction>
</comment>
<evidence type="ECO:0000256" key="40">
    <source>
        <dbReference type="ARBA" id="ARBA00049019"/>
    </source>
</evidence>
<comment type="catalytic activity">
    <reaction evidence="40">
        <text>(2E)-octadecenoyl-[ACP] + NADPH + H(+) = octadecanoyl-[ACP] + NADP(+)</text>
        <dbReference type="Rhea" id="RHEA:41928"/>
        <dbReference type="Rhea" id="RHEA-COMP:9655"/>
        <dbReference type="Rhea" id="RHEA-COMP:9656"/>
        <dbReference type="ChEBI" id="CHEBI:15378"/>
        <dbReference type="ChEBI" id="CHEBI:57783"/>
        <dbReference type="ChEBI" id="CHEBI:58349"/>
        <dbReference type="ChEBI" id="CHEBI:78489"/>
        <dbReference type="ChEBI" id="CHEBI:78495"/>
    </reaction>
    <physiologicalReaction direction="left-to-right" evidence="40">
        <dbReference type="Rhea" id="RHEA:41929"/>
    </physiologicalReaction>
</comment>
<dbReference type="InterPro" id="IPR036736">
    <property type="entry name" value="ACP-like_sf"/>
</dbReference>
<dbReference type="PROSITE" id="PS52019">
    <property type="entry name" value="PKS_MFAS_DH"/>
    <property type="match status" value="1"/>
</dbReference>
<dbReference type="Pfam" id="PF02801">
    <property type="entry name" value="Ketoacyl-synt_C"/>
    <property type="match status" value="1"/>
</dbReference>
<evidence type="ECO:0000256" key="47">
    <source>
        <dbReference type="ARBA" id="ARBA00049521"/>
    </source>
</evidence>
<dbReference type="InterPro" id="IPR013968">
    <property type="entry name" value="PKS_KR"/>
</dbReference>
<dbReference type="SMART" id="SM00822">
    <property type="entry name" value="PKS_KR"/>
    <property type="match status" value="1"/>
</dbReference>
<keyword evidence="2" id="KW-0596">Phosphopantetheine</keyword>
<accession>A0A9N9RL67</accession>
<evidence type="ECO:0000256" key="42">
    <source>
        <dbReference type="ARBA" id="ARBA00049171"/>
    </source>
</evidence>
<dbReference type="SUPFAM" id="SSF50129">
    <property type="entry name" value="GroES-like"/>
    <property type="match status" value="1"/>
</dbReference>
<name>A0A9N9RL67_9DIPT</name>
<dbReference type="SMART" id="SM00829">
    <property type="entry name" value="PKS_ER"/>
    <property type="match status" value="1"/>
</dbReference>
<dbReference type="Gene3D" id="3.40.47.10">
    <property type="match status" value="1"/>
</dbReference>
<dbReference type="SUPFAM" id="SSF55048">
    <property type="entry name" value="Probable ACP-binding domain of malonyl-CoA ACP transacylase"/>
    <property type="match status" value="1"/>
</dbReference>
<dbReference type="InterPro" id="IPR049900">
    <property type="entry name" value="PKS_mFAS_DH"/>
</dbReference>
<dbReference type="InterPro" id="IPR050091">
    <property type="entry name" value="PKS_NRPS_Biosynth_Enz"/>
</dbReference>
<dbReference type="InterPro" id="IPR020843">
    <property type="entry name" value="ER"/>
</dbReference>
<keyword evidence="8" id="KW-0456">Lyase</keyword>
<feature type="domain" description="Carrier" evidence="50">
    <location>
        <begin position="1983"/>
        <end position="2068"/>
    </location>
</feature>
<dbReference type="Gene3D" id="3.10.129.110">
    <property type="entry name" value="Polyketide synthase dehydratase"/>
    <property type="match status" value="1"/>
</dbReference>
<dbReference type="SUPFAM" id="SSF51735">
    <property type="entry name" value="NAD(P)-binding Rossmann-fold domains"/>
    <property type="match status" value="2"/>
</dbReference>
<keyword evidence="3" id="KW-0597">Phosphoprotein</keyword>
<comment type="catalytic activity">
    <reaction evidence="27">
        <text>(2E)-hexenoyl-[ACP] + NADPH + H(+) = hexanoyl-[ACP] + NADP(+)</text>
        <dbReference type="Rhea" id="RHEA:41832"/>
        <dbReference type="Rhea" id="RHEA-COMP:9631"/>
        <dbReference type="Rhea" id="RHEA-COMP:9632"/>
        <dbReference type="ChEBI" id="CHEBI:15378"/>
        <dbReference type="ChEBI" id="CHEBI:57783"/>
        <dbReference type="ChEBI" id="CHEBI:58349"/>
        <dbReference type="ChEBI" id="CHEBI:78458"/>
        <dbReference type="ChEBI" id="CHEBI:78459"/>
    </reaction>
    <physiologicalReaction direction="left-to-right" evidence="27">
        <dbReference type="Rhea" id="RHEA:41833"/>
    </physiologicalReaction>
</comment>
<evidence type="ECO:0000256" key="19">
    <source>
        <dbReference type="ARBA" id="ARBA00047300"/>
    </source>
</evidence>
<evidence type="ECO:0000256" key="45">
    <source>
        <dbReference type="ARBA" id="ARBA00049422"/>
    </source>
</evidence>
<feature type="domain" description="Ketosynthase family 3 (KS3)" evidence="51">
    <location>
        <begin position="17"/>
        <end position="422"/>
    </location>
</feature>
<dbReference type="InterPro" id="IPR016036">
    <property type="entry name" value="Malonyl_transacylase_ACP-bd"/>
</dbReference>
<evidence type="ECO:0000256" key="5">
    <source>
        <dbReference type="ARBA" id="ARBA00022799"/>
    </source>
</evidence>
<evidence type="ECO:0000256" key="31">
    <source>
        <dbReference type="ARBA" id="ARBA00048281"/>
    </source>
</evidence>
<feature type="domain" description="PKS/mFAS DH" evidence="52">
    <location>
        <begin position="861"/>
        <end position="1121"/>
    </location>
</feature>
<dbReference type="Gene3D" id="3.40.50.1820">
    <property type="entry name" value="alpha/beta hydrolase"/>
    <property type="match status" value="1"/>
</dbReference>
<comment type="catalytic activity">
    <reaction evidence="39">
        <text>3-oxotetradecanoyl-[ACP] + NADPH + H(+) = (3R)-hydroxytetradecanoyl-[ACP] + NADP(+)</text>
        <dbReference type="Rhea" id="RHEA:41888"/>
        <dbReference type="Rhea" id="RHEA-COMP:9645"/>
        <dbReference type="Rhea" id="RHEA-COMP:9646"/>
        <dbReference type="ChEBI" id="CHEBI:15378"/>
        <dbReference type="ChEBI" id="CHEBI:57783"/>
        <dbReference type="ChEBI" id="CHEBI:58349"/>
        <dbReference type="ChEBI" id="CHEBI:78473"/>
        <dbReference type="ChEBI" id="CHEBI:78474"/>
    </reaction>
    <physiologicalReaction direction="left-to-right" evidence="39">
        <dbReference type="Rhea" id="RHEA:41889"/>
    </physiologicalReaction>
</comment>
<comment type="catalytic activity">
    <reaction evidence="33">
        <text>(2E)-octenoyl-[ACP] + NADPH + H(+) = octanoyl-[ACP] + NADP(+)</text>
        <dbReference type="Rhea" id="RHEA:41848"/>
        <dbReference type="Rhea" id="RHEA-COMP:9635"/>
        <dbReference type="Rhea" id="RHEA-COMP:9636"/>
        <dbReference type="ChEBI" id="CHEBI:15378"/>
        <dbReference type="ChEBI" id="CHEBI:57783"/>
        <dbReference type="ChEBI" id="CHEBI:58349"/>
        <dbReference type="ChEBI" id="CHEBI:78462"/>
        <dbReference type="ChEBI" id="CHEBI:78463"/>
    </reaction>
    <physiologicalReaction direction="left-to-right" evidence="33">
        <dbReference type="Rhea" id="RHEA:41849"/>
    </physiologicalReaction>
</comment>
<comment type="catalytic activity">
    <reaction evidence="48">
        <text>octanoyl-[ACP] + malonyl-[ACP] + H(+) = 3-oxodecanoyl-[ACP] + holo-[ACP] + CO2</text>
        <dbReference type="Rhea" id="RHEA:41852"/>
        <dbReference type="Rhea" id="RHEA-COMP:9623"/>
        <dbReference type="Rhea" id="RHEA-COMP:9636"/>
        <dbReference type="Rhea" id="RHEA-COMP:9637"/>
        <dbReference type="Rhea" id="RHEA-COMP:9685"/>
        <dbReference type="ChEBI" id="CHEBI:15378"/>
        <dbReference type="ChEBI" id="CHEBI:16526"/>
        <dbReference type="ChEBI" id="CHEBI:64479"/>
        <dbReference type="ChEBI" id="CHEBI:78449"/>
        <dbReference type="ChEBI" id="CHEBI:78463"/>
        <dbReference type="ChEBI" id="CHEBI:78464"/>
    </reaction>
    <physiologicalReaction direction="left-to-right" evidence="48">
        <dbReference type="Rhea" id="RHEA:41853"/>
    </physiologicalReaction>
</comment>
<dbReference type="SUPFAM" id="SSF47336">
    <property type="entry name" value="ACP-like"/>
    <property type="match status" value="1"/>
</dbReference>
<evidence type="ECO:0000259" key="52">
    <source>
        <dbReference type="PROSITE" id="PS52019"/>
    </source>
</evidence>
<dbReference type="Pfam" id="PF08659">
    <property type="entry name" value="KR"/>
    <property type="match status" value="1"/>
</dbReference>
<comment type="catalytic activity">
    <reaction evidence="43">
        <text>3-oxododecanoyl-[ACP] + NADPH + H(+) = (3R)-hydroxydodecanoyl-[ACP] + NADP(+)</text>
        <dbReference type="Rhea" id="RHEA:41872"/>
        <dbReference type="Rhea" id="RHEA-COMP:9641"/>
        <dbReference type="Rhea" id="RHEA-COMP:9642"/>
        <dbReference type="ChEBI" id="CHEBI:15378"/>
        <dbReference type="ChEBI" id="CHEBI:57783"/>
        <dbReference type="ChEBI" id="CHEBI:58349"/>
        <dbReference type="ChEBI" id="CHEBI:78469"/>
        <dbReference type="ChEBI" id="CHEBI:78470"/>
    </reaction>
    <physiologicalReaction direction="left-to-right" evidence="43">
        <dbReference type="Rhea" id="RHEA:41873"/>
    </physiologicalReaction>
</comment>
<dbReference type="InterPro" id="IPR006162">
    <property type="entry name" value="Ppantetheine_attach_site"/>
</dbReference>
<evidence type="ECO:0000256" key="27">
    <source>
        <dbReference type="ARBA" id="ARBA00047897"/>
    </source>
</evidence>
<evidence type="ECO:0000256" key="16">
    <source>
        <dbReference type="ARBA" id="ARBA00023401"/>
    </source>
</evidence>
<dbReference type="InterPro" id="IPR016039">
    <property type="entry name" value="Thiolase-like"/>
</dbReference>
<dbReference type="Gene3D" id="3.90.180.10">
    <property type="entry name" value="Medium-chain alcohol dehydrogenases, catalytic domain"/>
    <property type="match status" value="1"/>
</dbReference>
<keyword evidence="6" id="KW-0663">Pyridoxal phosphate</keyword>
<dbReference type="GO" id="GO:0141148">
    <property type="term" value="F:enoyl-[acyl-carrier-protein] reductase (NADPH) activity"/>
    <property type="evidence" value="ECO:0007669"/>
    <property type="project" value="UniProtKB-EC"/>
</dbReference>
<evidence type="ECO:0000256" key="20">
    <source>
        <dbReference type="ARBA" id="ARBA00047394"/>
    </source>
</evidence>
<evidence type="ECO:0000256" key="14">
    <source>
        <dbReference type="ARBA" id="ARBA00023398"/>
    </source>
</evidence>
<evidence type="ECO:0000256" key="48">
    <source>
        <dbReference type="ARBA" id="ARBA00049533"/>
    </source>
</evidence>
<comment type="catalytic activity">
    <reaction evidence="14">
        <text>(3R)-hydroxytetradecanoyl-[ACP] = (2E)-tetradecenoyl-[ACP] + H2O</text>
        <dbReference type="Rhea" id="RHEA:41892"/>
        <dbReference type="Rhea" id="RHEA-COMP:9646"/>
        <dbReference type="Rhea" id="RHEA-COMP:9647"/>
        <dbReference type="ChEBI" id="CHEBI:15377"/>
        <dbReference type="ChEBI" id="CHEBI:78474"/>
        <dbReference type="ChEBI" id="CHEBI:78475"/>
    </reaction>
    <physiologicalReaction direction="left-to-right" evidence="14">
        <dbReference type="Rhea" id="RHEA:41893"/>
    </physiologicalReaction>
</comment>
<comment type="catalytic activity">
    <reaction evidence="41">
        <text>decanoyl-[ACP] + malonyl-[ACP] + H(+) = 3-oxododecanoyl-[ACP] + holo-[ACP] + CO2</text>
        <dbReference type="Rhea" id="RHEA:41868"/>
        <dbReference type="Rhea" id="RHEA-COMP:9623"/>
        <dbReference type="Rhea" id="RHEA-COMP:9640"/>
        <dbReference type="Rhea" id="RHEA-COMP:9641"/>
        <dbReference type="Rhea" id="RHEA-COMP:9685"/>
        <dbReference type="ChEBI" id="CHEBI:15378"/>
        <dbReference type="ChEBI" id="CHEBI:16526"/>
        <dbReference type="ChEBI" id="CHEBI:64479"/>
        <dbReference type="ChEBI" id="CHEBI:78449"/>
        <dbReference type="ChEBI" id="CHEBI:78468"/>
        <dbReference type="ChEBI" id="CHEBI:78469"/>
    </reaction>
    <physiologicalReaction direction="left-to-right" evidence="41">
        <dbReference type="Rhea" id="RHEA:41869"/>
    </physiologicalReaction>
</comment>
<comment type="catalytic activity">
    <reaction evidence="13">
        <text>a (3R)-hydroxyacyl-[ACP] = a (2E)-enoyl-[ACP] + H2O</text>
        <dbReference type="Rhea" id="RHEA:13097"/>
        <dbReference type="Rhea" id="RHEA-COMP:9925"/>
        <dbReference type="Rhea" id="RHEA-COMP:9945"/>
        <dbReference type="ChEBI" id="CHEBI:15377"/>
        <dbReference type="ChEBI" id="CHEBI:78784"/>
        <dbReference type="ChEBI" id="CHEBI:78827"/>
        <dbReference type="EC" id="4.2.1.59"/>
    </reaction>
    <physiologicalReaction direction="left-to-right" evidence="13">
        <dbReference type="Rhea" id="RHEA:13098"/>
    </physiologicalReaction>
</comment>
<comment type="catalytic activity">
    <reaction evidence="22">
        <text>3-oxodecanoyl-[ACP] + NADPH + H(+) = (3R)-hydroxydecanoyl-[ACP] + NADP(+)</text>
        <dbReference type="Rhea" id="RHEA:41856"/>
        <dbReference type="Rhea" id="RHEA-COMP:9637"/>
        <dbReference type="Rhea" id="RHEA-COMP:9638"/>
        <dbReference type="ChEBI" id="CHEBI:15378"/>
        <dbReference type="ChEBI" id="CHEBI:57783"/>
        <dbReference type="ChEBI" id="CHEBI:58349"/>
        <dbReference type="ChEBI" id="CHEBI:78464"/>
        <dbReference type="ChEBI" id="CHEBI:78466"/>
    </reaction>
    <physiologicalReaction direction="left-to-right" evidence="22">
        <dbReference type="Rhea" id="RHEA:41857"/>
    </physiologicalReaction>
</comment>
<comment type="catalytic activity">
    <reaction evidence="16">
        <text>(3R)-hydroxyhexadecanoyl-[ACP] = (2E)-hexadecenoyl-[ACP] + H2O</text>
        <dbReference type="Rhea" id="RHEA:41908"/>
        <dbReference type="Rhea" id="RHEA-COMP:9650"/>
        <dbReference type="Rhea" id="RHEA-COMP:9651"/>
        <dbReference type="ChEBI" id="CHEBI:15377"/>
        <dbReference type="ChEBI" id="CHEBI:78480"/>
        <dbReference type="ChEBI" id="CHEBI:78481"/>
    </reaction>
    <physiologicalReaction direction="left-to-right" evidence="16">
        <dbReference type="Rhea" id="RHEA:41909"/>
    </physiologicalReaction>
</comment>
<dbReference type="SUPFAM" id="SSF52151">
    <property type="entry name" value="FabD/lysophospholipase-like"/>
    <property type="match status" value="1"/>
</dbReference>
<evidence type="ECO:0000256" key="8">
    <source>
        <dbReference type="ARBA" id="ARBA00023239"/>
    </source>
</evidence>
<reference evidence="53" key="1">
    <citation type="submission" date="2022-01" db="EMBL/GenBank/DDBJ databases">
        <authorList>
            <person name="King R."/>
        </authorList>
    </citation>
    <scope>NUCLEOTIDE SEQUENCE</scope>
</reference>
<dbReference type="InterPro" id="IPR014043">
    <property type="entry name" value="Acyl_transferase_dom"/>
</dbReference>
<dbReference type="PROSITE" id="PS52004">
    <property type="entry name" value="KS3_2"/>
    <property type="match status" value="1"/>
</dbReference>
<evidence type="ECO:0000256" key="12">
    <source>
        <dbReference type="ARBA" id="ARBA00023388"/>
    </source>
</evidence>
<gene>
    <name evidence="53" type="ORF">CHIRRI_LOCUS1464</name>
</gene>
<comment type="catalytic activity">
    <reaction evidence="35">
        <text>3-oxohexanoyl-[ACP] + NADPH + H(+) = (3R)-hydroxyhexanoyl-[ACP] + NADP(+)</text>
        <dbReference type="Rhea" id="RHEA:41824"/>
        <dbReference type="Rhea" id="RHEA-COMP:9629"/>
        <dbReference type="Rhea" id="RHEA-COMP:9630"/>
        <dbReference type="ChEBI" id="CHEBI:15378"/>
        <dbReference type="ChEBI" id="CHEBI:57783"/>
        <dbReference type="ChEBI" id="CHEBI:58349"/>
        <dbReference type="ChEBI" id="CHEBI:78456"/>
        <dbReference type="ChEBI" id="CHEBI:78457"/>
    </reaction>
    <physiologicalReaction direction="left-to-right" evidence="35">
        <dbReference type="Rhea" id="RHEA:41825"/>
    </physiologicalReaction>
</comment>
<dbReference type="OrthoDB" id="7790387at2759"/>
<dbReference type="PROSITE" id="PS00012">
    <property type="entry name" value="PHOSPHOPANTETHEINE"/>
    <property type="match status" value="1"/>
</dbReference>
<evidence type="ECO:0000313" key="54">
    <source>
        <dbReference type="Proteomes" id="UP001153620"/>
    </source>
</evidence>
<dbReference type="PANTHER" id="PTHR43775">
    <property type="entry name" value="FATTY ACID SYNTHASE"/>
    <property type="match status" value="1"/>
</dbReference>
<evidence type="ECO:0000256" key="18">
    <source>
        <dbReference type="ARBA" id="ARBA00023442"/>
    </source>
</evidence>
<evidence type="ECO:0000256" key="36">
    <source>
        <dbReference type="ARBA" id="ARBA00048650"/>
    </source>
</evidence>
<comment type="catalytic activity">
    <reaction evidence="15">
        <text>(3R)-hydroxyoctadecanoyl-[ACP] = (2E)-octadecenoyl-[ACP] + H2O</text>
        <dbReference type="Rhea" id="RHEA:41924"/>
        <dbReference type="Rhea" id="RHEA-COMP:9654"/>
        <dbReference type="Rhea" id="RHEA-COMP:9655"/>
        <dbReference type="ChEBI" id="CHEBI:15377"/>
        <dbReference type="ChEBI" id="CHEBI:78488"/>
        <dbReference type="ChEBI" id="CHEBI:78489"/>
    </reaction>
    <physiologicalReaction direction="left-to-right" evidence="15">
        <dbReference type="Rhea" id="RHEA:41925"/>
    </physiologicalReaction>
</comment>
<dbReference type="InterPro" id="IPR014030">
    <property type="entry name" value="Ketoacyl_synth_N"/>
</dbReference>
<comment type="catalytic activity">
    <reaction evidence="29">
        <text>acetyl-[ACP] + malonyl-[ACP] + H(+) = 3-oxobutanoyl-[ACP] + holo-[ACP] + CO2</text>
        <dbReference type="Rhea" id="RHEA:41800"/>
        <dbReference type="Rhea" id="RHEA-COMP:9621"/>
        <dbReference type="Rhea" id="RHEA-COMP:9623"/>
        <dbReference type="Rhea" id="RHEA-COMP:9625"/>
        <dbReference type="Rhea" id="RHEA-COMP:9685"/>
        <dbReference type="ChEBI" id="CHEBI:15378"/>
        <dbReference type="ChEBI" id="CHEBI:16526"/>
        <dbReference type="ChEBI" id="CHEBI:64479"/>
        <dbReference type="ChEBI" id="CHEBI:78446"/>
        <dbReference type="ChEBI" id="CHEBI:78449"/>
        <dbReference type="ChEBI" id="CHEBI:78450"/>
    </reaction>
    <physiologicalReaction direction="left-to-right" evidence="29">
        <dbReference type="Rhea" id="RHEA:41801"/>
    </physiologicalReaction>
</comment>
<comment type="catalytic activity">
    <reaction evidence="28">
        <text>3-oxobutanoyl-[ACP] + NADPH + H(+) = (3R)-hydroxybutanoyl-[ACP] + NADP(+)</text>
        <dbReference type="Rhea" id="RHEA:41804"/>
        <dbReference type="Rhea" id="RHEA-COMP:9625"/>
        <dbReference type="Rhea" id="RHEA-COMP:9626"/>
        <dbReference type="ChEBI" id="CHEBI:15378"/>
        <dbReference type="ChEBI" id="CHEBI:57783"/>
        <dbReference type="ChEBI" id="CHEBI:58349"/>
        <dbReference type="ChEBI" id="CHEBI:78450"/>
        <dbReference type="ChEBI" id="CHEBI:78451"/>
    </reaction>
    <physiologicalReaction direction="left-to-right" evidence="28">
        <dbReference type="Rhea" id="RHEA:41805"/>
    </physiologicalReaction>
</comment>
<dbReference type="Gene3D" id="1.10.1200.10">
    <property type="entry name" value="ACP-like"/>
    <property type="match status" value="1"/>
</dbReference>
<comment type="catalytic activity">
    <reaction evidence="24">
        <text>(2E)-butenoyl-[ACP] + NADPH + H(+) = butanoyl-[ACP] + NADP(+)</text>
        <dbReference type="Rhea" id="RHEA:41812"/>
        <dbReference type="Rhea" id="RHEA-COMP:9627"/>
        <dbReference type="Rhea" id="RHEA-COMP:9628"/>
        <dbReference type="ChEBI" id="CHEBI:15378"/>
        <dbReference type="ChEBI" id="CHEBI:57783"/>
        <dbReference type="ChEBI" id="CHEBI:58349"/>
        <dbReference type="ChEBI" id="CHEBI:78453"/>
        <dbReference type="ChEBI" id="CHEBI:78454"/>
    </reaction>
    <physiologicalReaction direction="left-to-right" evidence="24">
        <dbReference type="Rhea" id="RHEA:41813"/>
    </physiologicalReaction>
</comment>
<evidence type="ECO:0000256" key="32">
    <source>
        <dbReference type="ARBA" id="ARBA00048289"/>
    </source>
</evidence>
<comment type="catalytic activity">
    <reaction evidence="42">
        <text>(2E)-tetradecenoyl-[ACP] + NADPH + H(+) = tetradecanoyl-[ACP] + NADP(+)</text>
        <dbReference type="Rhea" id="RHEA:41896"/>
        <dbReference type="Rhea" id="RHEA-COMP:9647"/>
        <dbReference type="Rhea" id="RHEA-COMP:9648"/>
        <dbReference type="ChEBI" id="CHEBI:15378"/>
        <dbReference type="ChEBI" id="CHEBI:57783"/>
        <dbReference type="ChEBI" id="CHEBI:58349"/>
        <dbReference type="ChEBI" id="CHEBI:78475"/>
        <dbReference type="ChEBI" id="CHEBI:78477"/>
    </reaction>
    <physiologicalReaction direction="left-to-right" evidence="42">
        <dbReference type="Rhea" id="RHEA:41897"/>
    </physiologicalReaction>
</comment>
<dbReference type="Gene3D" id="3.40.366.10">
    <property type="entry name" value="Malonyl-Coenzyme A Acyl Carrier Protein, domain 2"/>
    <property type="match status" value="1"/>
</dbReference>
<evidence type="ECO:0000256" key="29">
    <source>
        <dbReference type="ARBA" id="ARBA00047961"/>
    </source>
</evidence>
<evidence type="ECO:0000256" key="46">
    <source>
        <dbReference type="ARBA" id="ARBA00049449"/>
    </source>
</evidence>
<dbReference type="GO" id="GO:0004312">
    <property type="term" value="F:fatty acid synthase activity"/>
    <property type="evidence" value="ECO:0007669"/>
    <property type="project" value="TreeGrafter"/>
</dbReference>
<dbReference type="InterPro" id="IPR001031">
    <property type="entry name" value="Thioesterase"/>
</dbReference>
<feature type="active site" description="Proton donor; for dehydratase activity" evidence="49">
    <location>
        <position position="1042"/>
    </location>
</feature>
<evidence type="ECO:0000256" key="26">
    <source>
        <dbReference type="ARBA" id="ARBA00047810"/>
    </source>
</evidence>
<evidence type="ECO:0000256" key="2">
    <source>
        <dbReference type="ARBA" id="ARBA00022450"/>
    </source>
</evidence>
<dbReference type="Pfam" id="PF00975">
    <property type="entry name" value="Thioesterase"/>
    <property type="match status" value="1"/>
</dbReference>